<dbReference type="GO" id="GO:0004331">
    <property type="term" value="F:fructose-2,6-bisphosphate 2-phosphatase activity"/>
    <property type="evidence" value="ECO:0007669"/>
    <property type="project" value="TreeGrafter"/>
</dbReference>
<protein>
    <recommendedName>
        <fullName evidence="5">2,3-bisphosphoglycerate-dependent phosphoglycerate mutase</fullName>
    </recommendedName>
</protein>
<dbReference type="STRING" id="1182542.W9XTZ3"/>
<comment type="caution">
    <text evidence="3">The sequence shown here is derived from an EMBL/GenBank/DDBJ whole genome shotgun (WGS) entry which is preliminary data.</text>
</comment>
<feature type="binding site" evidence="2">
    <location>
        <begin position="18"/>
        <end position="25"/>
    </location>
    <ligand>
        <name>substrate</name>
    </ligand>
</feature>
<dbReference type="InterPro" id="IPR051695">
    <property type="entry name" value="Phosphoglycerate_Mutase"/>
</dbReference>
<dbReference type="AlphaFoldDB" id="W9XTZ3"/>
<organism evidence="3 4">
    <name type="scientific">Capronia epimyces CBS 606.96</name>
    <dbReference type="NCBI Taxonomy" id="1182542"/>
    <lineage>
        <taxon>Eukaryota</taxon>
        <taxon>Fungi</taxon>
        <taxon>Dikarya</taxon>
        <taxon>Ascomycota</taxon>
        <taxon>Pezizomycotina</taxon>
        <taxon>Eurotiomycetes</taxon>
        <taxon>Chaetothyriomycetidae</taxon>
        <taxon>Chaetothyriales</taxon>
        <taxon>Herpotrichiellaceae</taxon>
        <taxon>Capronia</taxon>
    </lineage>
</organism>
<reference evidence="3 4" key="1">
    <citation type="submission" date="2013-03" db="EMBL/GenBank/DDBJ databases">
        <title>The Genome Sequence of Capronia epimyces CBS 606.96.</title>
        <authorList>
            <consortium name="The Broad Institute Genomics Platform"/>
            <person name="Cuomo C."/>
            <person name="de Hoog S."/>
            <person name="Gorbushina A."/>
            <person name="Walker B."/>
            <person name="Young S.K."/>
            <person name="Zeng Q."/>
            <person name="Gargeya S."/>
            <person name="Fitzgerald M."/>
            <person name="Haas B."/>
            <person name="Abouelleil A."/>
            <person name="Allen A.W."/>
            <person name="Alvarado L."/>
            <person name="Arachchi H.M."/>
            <person name="Berlin A.M."/>
            <person name="Chapman S.B."/>
            <person name="Gainer-Dewar J."/>
            <person name="Goldberg J."/>
            <person name="Griggs A."/>
            <person name="Gujja S."/>
            <person name="Hansen M."/>
            <person name="Howarth C."/>
            <person name="Imamovic A."/>
            <person name="Ireland A."/>
            <person name="Larimer J."/>
            <person name="McCowan C."/>
            <person name="Murphy C."/>
            <person name="Pearson M."/>
            <person name="Poon T.W."/>
            <person name="Priest M."/>
            <person name="Roberts A."/>
            <person name="Saif S."/>
            <person name="Shea T."/>
            <person name="Sisk P."/>
            <person name="Sykes S."/>
            <person name="Wortman J."/>
            <person name="Nusbaum C."/>
            <person name="Birren B."/>
        </authorList>
    </citation>
    <scope>NUCLEOTIDE SEQUENCE [LARGE SCALE GENOMIC DNA]</scope>
    <source>
        <strain evidence="3 4">CBS 606.96</strain>
    </source>
</reference>
<evidence type="ECO:0000256" key="1">
    <source>
        <dbReference type="ARBA" id="ARBA00022801"/>
    </source>
</evidence>
<keyword evidence="4" id="KW-1185">Reference proteome</keyword>
<dbReference type="Gene3D" id="3.40.50.1240">
    <property type="entry name" value="Phosphoglycerate mutase-like"/>
    <property type="match status" value="1"/>
</dbReference>
<accession>W9XTZ3</accession>
<dbReference type="eggNOG" id="KOG0235">
    <property type="taxonomic scope" value="Eukaryota"/>
</dbReference>
<dbReference type="GO" id="GO:0005829">
    <property type="term" value="C:cytosol"/>
    <property type="evidence" value="ECO:0007669"/>
    <property type="project" value="TreeGrafter"/>
</dbReference>
<name>W9XTZ3_9EURO</name>
<evidence type="ECO:0000256" key="2">
    <source>
        <dbReference type="PIRSR" id="PIRSR613078-2"/>
    </source>
</evidence>
<dbReference type="SUPFAM" id="SSF53254">
    <property type="entry name" value="Phosphoglycerate mutase-like"/>
    <property type="match status" value="1"/>
</dbReference>
<dbReference type="GO" id="GO:0045820">
    <property type="term" value="P:negative regulation of glycolytic process"/>
    <property type="evidence" value="ECO:0007669"/>
    <property type="project" value="TreeGrafter"/>
</dbReference>
<evidence type="ECO:0008006" key="5">
    <source>
        <dbReference type="Google" id="ProtNLM"/>
    </source>
</evidence>
<dbReference type="SMART" id="SM00855">
    <property type="entry name" value="PGAM"/>
    <property type="match status" value="1"/>
</dbReference>
<dbReference type="OrthoDB" id="354304at2759"/>
<dbReference type="GO" id="GO:0043456">
    <property type="term" value="P:regulation of pentose-phosphate shunt"/>
    <property type="evidence" value="ECO:0007669"/>
    <property type="project" value="TreeGrafter"/>
</dbReference>
<evidence type="ECO:0000313" key="3">
    <source>
        <dbReference type="EMBL" id="EXJ84017.1"/>
    </source>
</evidence>
<dbReference type="Proteomes" id="UP000019478">
    <property type="component" value="Unassembled WGS sequence"/>
</dbReference>
<keyword evidence="1" id="KW-0378">Hydrolase</keyword>
<sequence>MSSSNQSMRGKLHLLFVRHGETQDNIDRLMQGHRDTNLTEKGVREAHVLADKLRGQHIDSVYHSPLRRIVQTIEPLLSDRPGVQVHADEDLKGQGLGELEGCSYDAIDMGNPRSADGQPGVELFDDFVRRLKRSFARIVGAEAPQVQQQDRTVVIATHGVGITSLFKALESSPSCQGFNPPLATRGPQAFEVRWTDSDDVARLLVSQPANLPVTDGLLDWSAISGQPFLIERWGKEEKAI</sequence>
<dbReference type="PANTHER" id="PTHR46517:SF1">
    <property type="entry name" value="FRUCTOSE-2,6-BISPHOSPHATASE TIGAR"/>
    <property type="match status" value="1"/>
</dbReference>
<proteinExistence type="predicted"/>
<dbReference type="GeneID" id="19168802"/>
<dbReference type="InterPro" id="IPR013078">
    <property type="entry name" value="His_Pase_superF_clade-1"/>
</dbReference>
<dbReference type="CDD" id="cd07067">
    <property type="entry name" value="HP_PGM_like"/>
    <property type="match status" value="1"/>
</dbReference>
<dbReference type="PANTHER" id="PTHR46517">
    <property type="entry name" value="FRUCTOSE-2,6-BISPHOSPHATASE TIGAR"/>
    <property type="match status" value="1"/>
</dbReference>
<dbReference type="HOGENOM" id="CLU_1156252_0_0_1"/>
<dbReference type="Pfam" id="PF00300">
    <property type="entry name" value="His_Phos_1"/>
    <property type="match status" value="1"/>
</dbReference>
<evidence type="ECO:0000313" key="4">
    <source>
        <dbReference type="Proteomes" id="UP000019478"/>
    </source>
</evidence>
<gene>
    <name evidence="3" type="ORF">A1O3_04684</name>
</gene>
<dbReference type="EMBL" id="AMGY01000004">
    <property type="protein sequence ID" value="EXJ84017.1"/>
    <property type="molecule type" value="Genomic_DNA"/>
</dbReference>
<dbReference type="RefSeq" id="XP_007733002.1">
    <property type="nucleotide sequence ID" value="XM_007734812.1"/>
</dbReference>
<dbReference type="InterPro" id="IPR029033">
    <property type="entry name" value="His_PPase_superfam"/>
</dbReference>
<feature type="binding site" evidence="2">
    <location>
        <position position="68"/>
    </location>
    <ligand>
        <name>substrate</name>
    </ligand>
</feature>